<dbReference type="KEGG" id="aprc:113855507"/>
<evidence type="ECO:0000256" key="5">
    <source>
        <dbReference type="ARBA" id="ARBA00023242"/>
    </source>
</evidence>
<dbReference type="Proteomes" id="UP000694853">
    <property type="component" value="Unplaced"/>
</dbReference>
<dbReference type="Gene3D" id="2.20.25.80">
    <property type="entry name" value="WRKY domain"/>
    <property type="match status" value="1"/>
</dbReference>
<dbReference type="PANTHER" id="PTHR31282">
    <property type="entry name" value="WRKY TRANSCRIPTION FACTOR 21-RELATED"/>
    <property type="match status" value="1"/>
</dbReference>
<keyword evidence="5" id="KW-0539">Nucleus</keyword>
<dbReference type="SMART" id="SM00774">
    <property type="entry name" value="WRKY"/>
    <property type="match status" value="1"/>
</dbReference>
<evidence type="ECO:0000313" key="7">
    <source>
        <dbReference type="Proteomes" id="UP000694853"/>
    </source>
</evidence>
<evidence type="ECO:0000256" key="1">
    <source>
        <dbReference type="ARBA" id="ARBA00004123"/>
    </source>
</evidence>
<dbReference type="RefSeq" id="XP_027342951.1">
    <property type="nucleotide sequence ID" value="XM_027487150.1"/>
</dbReference>
<evidence type="ECO:0000256" key="4">
    <source>
        <dbReference type="ARBA" id="ARBA00023163"/>
    </source>
</evidence>
<evidence type="ECO:0000256" key="2">
    <source>
        <dbReference type="ARBA" id="ARBA00023015"/>
    </source>
</evidence>
<sequence length="182" mass="21174">MRSTAPTWEKNSSILAEDGYAWRKYGQKMTMNAKYLRSYYRCTHKYDQSCPAIKQVQRIQEDPPLYRTTYYGNHNCNSSINSDIMLEPASSSDSSMFLSFNNTFLSKEEYPFSPSHFKSTKQEHMEVIRNDHIVQNQLPPLDYLLLCDYELDFNYSRHGTVLSSTESVQFDTVYGSSLNFDG</sequence>
<name>A0A8B8KGR5_ABRPR</name>
<accession>A0A8B8KGR5</accession>
<dbReference type="GO" id="GO:0043565">
    <property type="term" value="F:sequence-specific DNA binding"/>
    <property type="evidence" value="ECO:0007669"/>
    <property type="project" value="InterPro"/>
</dbReference>
<dbReference type="PROSITE" id="PS50811">
    <property type="entry name" value="WRKY"/>
    <property type="match status" value="1"/>
</dbReference>
<proteinExistence type="predicted"/>
<reference evidence="8" key="2">
    <citation type="submission" date="2025-08" db="UniProtKB">
        <authorList>
            <consortium name="RefSeq"/>
        </authorList>
    </citation>
    <scope>IDENTIFICATION</scope>
    <source>
        <tissue evidence="8">Young leaves</tissue>
    </source>
</reference>
<dbReference type="InterPro" id="IPR036576">
    <property type="entry name" value="WRKY_dom_sf"/>
</dbReference>
<dbReference type="Pfam" id="PF03106">
    <property type="entry name" value="WRKY"/>
    <property type="match status" value="1"/>
</dbReference>
<evidence type="ECO:0000313" key="8">
    <source>
        <dbReference type="RefSeq" id="XP_027342951.1"/>
    </source>
</evidence>
<protein>
    <submittedName>
        <fullName evidence="8">WRKY DNA-binding transcription factor 70-like</fullName>
    </submittedName>
</protein>
<dbReference type="InterPro" id="IPR044810">
    <property type="entry name" value="WRKY_plant"/>
</dbReference>
<dbReference type="AlphaFoldDB" id="A0A8B8KGR5"/>
<gene>
    <name evidence="8" type="primary">LOC113855507</name>
</gene>
<evidence type="ECO:0000256" key="3">
    <source>
        <dbReference type="ARBA" id="ARBA00023125"/>
    </source>
</evidence>
<dbReference type="OrthoDB" id="2021064at2759"/>
<dbReference type="SUPFAM" id="SSF118290">
    <property type="entry name" value="WRKY DNA-binding domain"/>
    <property type="match status" value="1"/>
</dbReference>
<evidence type="ECO:0000259" key="6">
    <source>
        <dbReference type="PROSITE" id="PS50811"/>
    </source>
</evidence>
<feature type="domain" description="WRKY" evidence="6">
    <location>
        <begin position="11"/>
        <end position="79"/>
    </location>
</feature>
<keyword evidence="4" id="KW-0804">Transcription</keyword>
<dbReference type="GeneID" id="113855507"/>
<dbReference type="GO" id="GO:0003700">
    <property type="term" value="F:DNA-binding transcription factor activity"/>
    <property type="evidence" value="ECO:0007669"/>
    <property type="project" value="InterPro"/>
</dbReference>
<keyword evidence="7" id="KW-1185">Reference proteome</keyword>
<dbReference type="InterPro" id="IPR003657">
    <property type="entry name" value="WRKY_dom"/>
</dbReference>
<keyword evidence="3" id="KW-0238">DNA-binding</keyword>
<dbReference type="GO" id="GO:0005634">
    <property type="term" value="C:nucleus"/>
    <property type="evidence" value="ECO:0007669"/>
    <property type="project" value="UniProtKB-SubCell"/>
</dbReference>
<organism evidence="7 8">
    <name type="scientific">Abrus precatorius</name>
    <name type="common">Indian licorice</name>
    <name type="synonym">Glycine abrus</name>
    <dbReference type="NCBI Taxonomy" id="3816"/>
    <lineage>
        <taxon>Eukaryota</taxon>
        <taxon>Viridiplantae</taxon>
        <taxon>Streptophyta</taxon>
        <taxon>Embryophyta</taxon>
        <taxon>Tracheophyta</taxon>
        <taxon>Spermatophyta</taxon>
        <taxon>Magnoliopsida</taxon>
        <taxon>eudicotyledons</taxon>
        <taxon>Gunneridae</taxon>
        <taxon>Pentapetalae</taxon>
        <taxon>rosids</taxon>
        <taxon>fabids</taxon>
        <taxon>Fabales</taxon>
        <taxon>Fabaceae</taxon>
        <taxon>Papilionoideae</taxon>
        <taxon>50 kb inversion clade</taxon>
        <taxon>NPAAA clade</taxon>
        <taxon>indigoferoid/millettioid clade</taxon>
        <taxon>Abreae</taxon>
        <taxon>Abrus</taxon>
    </lineage>
</organism>
<keyword evidence="2" id="KW-0805">Transcription regulation</keyword>
<reference evidence="7" key="1">
    <citation type="journal article" date="2019" name="Toxins">
        <title>Detection of Abrin-Like and Prepropulchellin-Like Toxin Genes and Transcripts Using Whole Genome Sequencing and Full-Length Transcript Sequencing of Abrus precatorius.</title>
        <authorList>
            <person name="Hovde B.T."/>
            <person name="Daligault H.E."/>
            <person name="Hanschen E.R."/>
            <person name="Kunde Y.A."/>
            <person name="Johnson M.B."/>
            <person name="Starkenburg S.R."/>
            <person name="Johnson S.L."/>
        </authorList>
    </citation>
    <scope>NUCLEOTIDE SEQUENCE [LARGE SCALE GENOMIC DNA]</scope>
</reference>
<comment type="subcellular location">
    <subcellularLocation>
        <location evidence="1">Nucleus</location>
    </subcellularLocation>
</comment>